<feature type="region of interest" description="Disordered" evidence="1">
    <location>
        <begin position="141"/>
        <end position="186"/>
    </location>
</feature>
<feature type="region of interest" description="Disordered" evidence="1">
    <location>
        <begin position="44"/>
        <end position="117"/>
    </location>
</feature>
<dbReference type="EMBL" id="HBFQ01018739">
    <property type="protein sequence ID" value="CAD8838771.1"/>
    <property type="molecule type" value="Transcribed_RNA"/>
</dbReference>
<evidence type="ECO:0000313" key="2">
    <source>
        <dbReference type="EMBL" id="CAD8838771.1"/>
    </source>
</evidence>
<feature type="region of interest" description="Disordered" evidence="1">
    <location>
        <begin position="1"/>
        <end position="21"/>
    </location>
</feature>
<organism evidence="2">
    <name type="scientific">Noctiluca scintillans</name>
    <name type="common">Sea sparkle</name>
    <name type="synonym">Red tide dinoflagellate</name>
    <dbReference type="NCBI Taxonomy" id="2966"/>
    <lineage>
        <taxon>Eukaryota</taxon>
        <taxon>Sar</taxon>
        <taxon>Alveolata</taxon>
        <taxon>Dinophyceae</taxon>
        <taxon>Noctilucales</taxon>
        <taxon>Noctilucaceae</taxon>
        <taxon>Noctiluca</taxon>
    </lineage>
</organism>
<accession>A0A7S1A0L1</accession>
<evidence type="ECO:0000256" key="1">
    <source>
        <dbReference type="SAM" id="MobiDB-lite"/>
    </source>
</evidence>
<feature type="compositionally biased region" description="Acidic residues" evidence="1">
    <location>
        <begin position="11"/>
        <end position="21"/>
    </location>
</feature>
<protein>
    <submittedName>
        <fullName evidence="2">Uncharacterized protein</fullName>
    </submittedName>
</protein>
<dbReference type="AlphaFoldDB" id="A0A7S1A0L1"/>
<gene>
    <name evidence="2" type="ORF">NSCI0253_LOCUS13119</name>
</gene>
<feature type="compositionally biased region" description="Basic residues" evidence="1">
    <location>
        <begin position="170"/>
        <end position="185"/>
    </location>
</feature>
<name>A0A7S1A0L1_NOCSC</name>
<proteinExistence type="predicted"/>
<sequence>MAAKNDSPTLEFDDPGSSDDELIDLLARKPTVLPAIEGERTVYNNRAKVQHQTAKPKFQVSRKNNFDLPAGNSGESSSSFDEAELSDDNSSSAASFSYKDYTYGGTDLEENSATGTSKASEYLAEIRSDKDIEKLMQYVPPDEDDVRSSMQASGPGALAKQLRLTQRKGSPSKKAPKKRAKKRVKNLQTVRDPRYKTDVVTVRQALREASRNMPHDDFNSMVNFCLRGLRLMQAPYGAGDVTYWHVDSPAFRHAFGVNNVYSTQLLTEMGLTCLDNRHWVWPSQHLNFTDEERVWGSKVVPSHSIGRNVHRLEDLCALLKKYQIKLAGARKQERSGQNRA</sequence>
<feature type="compositionally biased region" description="Low complexity" evidence="1">
    <location>
        <begin position="88"/>
        <end position="97"/>
    </location>
</feature>
<reference evidence="2" key="1">
    <citation type="submission" date="2021-01" db="EMBL/GenBank/DDBJ databases">
        <authorList>
            <person name="Corre E."/>
            <person name="Pelletier E."/>
            <person name="Niang G."/>
            <person name="Scheremetjew M."/>
            <person name="Finn R."/>
            <person name="Kale V."/>
            <person name="Holt S."/>
            <person name="Cochrane G."/>
            <person name="Meng A."/>
            <person name="Brown T."/>
            <person name="Cohen L."/>
        </authorList>
    </citation>
    <scope>NUCLEOTIDE SEQUENCE</scope>
</reference>